<sequence length="709" mass="82029">MELPKVFKPEEFEKEIYKQWEASGKFASSKEAKGEPFCIIMPPPNSNGSLHVGHAVFVTLEDIMVRYHRMKGEPTLWLPGADHAGFETQVVYQKKLEKDGRNWFTIPRDELYKEIWDFTQTNKTVMEGQLRRLGASCDWTKETFALDPEIVKIVNQTFKKLYDDGLAYRGERIINWCVKHQTTLSDLEVKHVEKEDPLYYIKYGPITLATVRLETKFGDTAIAVHPNDERYKEYIGQEVEIETLIGKTKIKVIADEAVDPTFGTGAVKVTPAHDPIDYEIWQRHKNEIPGPIEVIDQYGKLNLLKHFPDNEAAKKYHGLKIAEARKVIAQDLEKAGLMVKIDANYKHSVATCYKCGNVLEPRVLPQWFIKMKPLAEKAMEAVRNGEVKFVTEKFEKIFFHWLENIRDWNVSRQIVWGIQIPVWYKGEEVYAGEEAPKGEGWVQETDVFDTWFSSGQWPFATLQTTGDFKRFYPTAVMETGWDILFFWVARMIMLGIYVTGKVPFKNVYLHGLVRDKDRQKMSKSKGNVIDPLGVVENYGADALRMALVFGVSAGNDVVISEDKIRAHRNFANKIWNASRFVMMNLGENFVPAEKNNVVNEQDKAILERLAEVTKKVTKNLDDFDFHLAAEEAYQFFWHEFCDKYLEEIKPRLSAEVSEEEKKAAKQTLFRVWLIGIKLLHPFVPYVTEAVYQMSPSKQKEFLMIENWPE</sequence>
<evidence type="ECO:0000256" key="9">
    <source>
        <dbReference type="NCBIfam" id="TIGR00422"/>
    </source>
</evidence>
<dbReference type="GO" id="GO:0002161">
    <property type="term" value="F:aminoacyl-tRNA deacylase activity"/>
    <property type="evidence" value="ECO:0007669"/>
    <property type="project" value="InterPro"/>
</dbReference>
<accession>A0A0G1D5F7</accession>
<dbReference type="NCBIfam" id="TIGR00422">
    <property type="entry name" value="valS"/>
    <property type="match status" value="1"/>
</dbReference>
<evidence type="ECO:0000256" key="10">
    <source>
        <dbReference type="RuleBase" id="RU363035"/>
    </source>
</evidence>
<evidence type="ECO:0000313" key="13">
    <source>
        <dbReference type="EMBL" id="KKS57268.1"/>
    </source>
</evidence>
<feature type="domain" description="Aminoacyl-tRNA synthetase class Ia" evidence="11">
    <location>
        <begin position="16"/>
        <end position="431"/>
    </location>
</feature>
<evidence type="ECO:0000313" key="14">
    <source>
        <dbReference type="Proteomes" id="UP000034837"/>
    </source>
</evidence>
<dbReference type="InterPro" id="IPR013155">
    <property type="entry name" value="M/V/L/I-tRNA-synth_anticd-bd"/>
</dbReference>
<dbReference type="Gene3D" id="3.40.50.620">
    <property type="entry name" value="HUPs"/>
    <property type="match status" value="2"/>
</dbReference>
<keyword evidence="2" id="KW-0963">Cytoplasm</keyword>
<dbReference type="InterPro" id="IPR001412">
    <property type="entry name" value="aa-tRNA-synth_I_CS"/>
</dbReference>
<evidence type="ECO:0000256" key="7">
    <source>
        <dbReference type="ARBA" id="ARBA00023146"/>
    </source>
</evidence>
<dbReference type="InterPro" id="IPR033705">
    <property type="entry name" value="Anticodon_Ia_Val"/>
</dbReference>
<gene>
    <name evidence="13" type="ORF">UV20_C0002G0057</name>
</gene>
<evidence type="ECO:0000256" key="2">
    <source>
        <dbReference type="ARBA" id="ARBA00022490"/>
    </source>
</evidence>
<dbReference type="GO" id="GO:0006438">
    <property type="term" value="P:valyl-tRNA aminoacylation"/>
    <property type="evidence" value="ECO:0007669"/>
    <property type="project" value="UniProtKB-UniRule"/>
</dbReference>
<keyword evidence="5 10" id="KW-0067">ATP-binding</keyword>
<keyword evidence="4 10" id="KW-0547">Nucleotide-binding</keyword>
<dbReference type="NCBIfam" id="NF004349">
    <property type="entry name" value="PRK05729.1"/>
    <property type="match status" value="1"/>
</dbReference>
<protein>
    <recommendedName>
        <fullName evidence="1 9">Valine--tRNA ligase</fullName>
        <ecNumber evidence="1 9">6.1.1.9</ecNumber>
    </recommendedName>
</protein>
<keyword evidence="3 10" id="KW-0436">Ligase</keyword>
<dbReference type="Gene3D" id="1.10.730.10">
    <property type="entry name" value="Isoleucyl-tRNA Synthetase, Domain 1"/>
    <property type="match status" value="1"/>
</dbReference>
<dbReference type="SUPFAM" id="SSF47323">
    <property type="entry name" value="Anticodon-binding domain of a subclass of class I aminoacyl-tRNA synthetases"/>
    <property type="match status" value="1"/>
</dbReference>
<dbReference type="InterPro" id="IPR014729">
    <property type="entry name" value="Rossmann-like_a/b/a_fold"/>
</dbReference>
<dbReference type="AlphaFoldDB" id="A0A0G1D5F7"/>
<dbReference type="CDD" id="cd00817">
    <property type="entry name" value="ValRS_core"/>
    <property type="match status" value="1"/>
</dbReference>
<feature type="domain" description="Methionyl/Valyl/Leucyl/Isoleucyl-tRNA synthetase anticodon-binding" evidence="12">
    <location>
        <begin position="602"/>
        <end position="709"/>
    </location>
</feature>
<proteinExistence type="inferred from homology"/>
<dbReference type="GO" id="GO:0005829">
    <property type="term" value="C:cytosol"/>
    <property type="evidence" value="ECO:0007669"/>
    <property type="project" value="TreeGrafter"/>
</dbReference>
<evidence type="ECO:0000256" key="6">
    <source>
        <dbReference type="ARBA" id="ARBA00022917"/>
    </source>
</evidence>
<evidence type="ECO:0000256" key="4">
    <source>
        <dbReference type="ARBA" id="ARBA00022741"/>
    </source>
</evidence>
<reference evidence="13 14" key="1">
    <citation type="journal article" date="2015" name="Nature">
        <title>rRNA introns, odd ribosomes, and small enigmatic genomes across a large radiation of phyla.</title>
        <authorList>
            <person name="Brown C.T."/>
            <person name="Hug L.A."/>
            <person name="Thomas B.C."/>
            <person name="Sharon I."/>
            <person name="Castelle C.J."/>
            <person name="Singh A."/>
            <person name="Wilkins M.J."/>
            <person name="Williams K.H."/>
            <person name="Banfield J.F."/>
        </authorList>
    </citation>
    <scope>NUCLEOTIDE SEQUENCE [LARGE SCALE GENOMIC DNA]</scope>
</reference>
<comment type="catalytic activity">
    <reaction evidence="8">
        <text>tRNA(Val) + L-valine + ATP = L-valyl-tRNA(Val) + AMP + diphosphate</text>
        <dbReference type="Rhea" id="RHEA:10704"/>
        <dbReference type="Rhea" id="RHEA-COMP:9672"/>
        <dbReference type="Rhea" id="RHEA-COMP:9708"/>
        <dbReference type="ChEBI" id="CHEBI:30616"/>
        <dbReference type="ChEBI" id="CHEBI:33019"/>
        <dbReference type="ChEBI" id="CHEBI:57762"/>
        <dbReference type="ChEBI" id="CHEBI:78442"/>
        <dbReference type="ChEBI" id="CHEBI:78537"/>
        <dbReference type="ChEBI" id="CHEBI:456215"/>
        <dbReference type="EC" id="6.1.1.9"/>
    </reaction>
</comment>
<evidence type="ECO:0000256" key="3">
    <source>
        <dbReference type="ARBA" id="ARBA00022598"/>
    </source>
</evidence>
<dbReference type="InterPro" id="IPR009080">
    <property type="entry name" value="tRNAsynth_Ia_anticodon-bd"/>
</dbReference>
<organism evidence="13 14">
    <name type="scientific">Candidatus Magasanikbacteria bacterium GW2011_GWA2_42_32</name>
    <dbReference type="NCBI Taxonomy" id="1619039"/>
    <lineage>
        <taxon>Bacteria</taxon>
        <taxon>Candidatus Magasanikiibacteriota</taxon>
    </lineage>
</organism>
<dbReference type="GO" id="GO:0005524">
    <property type="term" value="F:ATP binding"/>
    <property type="evidence" value="ECO:0007669"/>
    <property type="project" value="UniProtKB-KW"/>
</dbReference>
<feature type="domain" description="Aminoacyl-tRNA synthetase class Ia" evidence="11">
    <location>
        <begin position="441"/>
        <end position="558"/>
    </location>
</feature>
<dbReference type="EMBL" id="LCDO01000002">
    <property type="protein sequence ID" value="KKS57268.1"/>
    <property type="molecule type" value="Genomic_DNA"/>
</dbReference>
<dbReference type="EC" id="6.1.1.9" evidence="1 9"/>
<dbReference type="PROSITE" id="PS00178">
    <property type="entry name" value="AA_TRNA_LIGASE_I"/>
    <property type="match status" value="1"/>
</dbReference>
<evidence type="ECO:0000256" key="5">
    <source>
        <dbReference type="ARBA" id="ARBA00022840"/>
    </source>
</evidence>
<dbReference type="PATRIC" id="fig|1619039.3.peg.349"/>
<dbReference type="InterPro" id="IPR009008">
    <property type="entry name" value="Val/Leu/Ile-tRNA-synth_edit"/>
</dbReference>
<dbReference type="SUPFAM" id="SSF52374">
    <property type="entry name" value="Nucleotidylyl transferase"/>
    <property type="match status" value="1"/>
</dbReference>
<dbReference type="Proteomes" id="UP000034837">
    <property type="component" value="Unassembled WGS sequence"/>
</dbReference>
<dbReference type="InterPro" id="IPR002300">
    <property type="entry name" value="aa-tRNA-synth_Ia"/>
</dbReference>
<keyword evidence="6 10" id="KW-0648">Protein biosynthesis</keyword>
<evidence type="ECO:0000256" key="1">
    <source>
        <dbReference type="ARBA" id="ARBA00013169"/>
    </source>
</evidence>
<dbReference type="GO" id="GO:0004832">
    <property type="term" value="F:valine-tRNA ligase activity"/>
    <property type="evidence" value="ECO:0007669"/>
    <property type="project" value="UniProtKB-UniRule"/>
</dbReference>
<comment type="similarity">
    <text evidence="10">Belongs to the class-I aminoacyl-tRNA synthetase family.</text>
</comment>
<evidence type="ECO:0000256" key="8">
    <source>
        <dbReference type="ARBA" id="ARBA00047552"/>
    </source>
</evidence>
<evidence type="ECO:0000259" key="11">
    <source>
        <dbReference type="Pfam" id="PF00133"/>
    </source>
</evidence>
<dbReference type="InterPro" id="IPR002303">
    <property type="entry name" value="Valyl-tRNA_ligase"/>
</dbReference>
<dbReference type="PANTHER" id="PTHR11946:SF93">
    <property type="entry name" value="VALINE--TRNA LIGASE, CHLOROPLASTIC_MITOCHONDRIAL 2"/>
    <property type="match status" value="1"/>
</dbReference>
<dbReference type="PRINTS" id="PR00986">
    <property type="entry name" value="TRNASYNTHVAL"/>
</dbReference>
<name>A0A0G1D5F7_9BACT</name>
<keyword evidence="7 10" id="KW-0030">Aminoacyl-tRNA synthetase</keyword>
<dbReference type="PANTHER" id="PTHR11946">
    <property type="entry name" value="VALYL-TRNA SYNTHETASES"/>
    <property type="match status" value="1"/>
</dbReference>
<comment type="caution">
    <text evidence="13">The sequence shown here is derived from an EMBL/GenBank/DDBJ whole genome shotgun (WGS) entry which is preliminary data.</text>
</comment>
<dbReference type="Pfam" id="PF08264">
    <property type="entry name" value="Anticodon_1"/>
    <property type="match status" value="1"/>
</dbReference>
<dbReference type="CDD" id="cd07962">
    <property type="entry name" value="Anticodon_Ia_Val"/>
    <property type="match status" value="1"/>
</dbReference>
<dbReference type="SUPFAM" id="SSF50677">
    <property type="entry name" value="ValRS/IleRS/LeuRS editing domain"/>
    <property type="match status" value="1"/>
</dbReference>
<dbReference type="Pfam" id="PF00133">
    <property type="entry name" value="tRNA-synt_1"/>
    <property type="match status" value="2"/>
</dbReference>
<evidence type="ECO:0000259" key="12">
    <source>
        <dbReference type="Pfam" id="PF08264"/>
    </source>
</evidence>